<feature type="transmembrane region" description="Helical" evidence="16">
    <location>
        <begin position="118"/>
        <end position="141"/>
    </location>
</feature>
<dbReference type="GO" id="GO:0055070">
    <property type="term" value="P:copper ion homeostasis"/>
    <property type="evidence" value="ECO:0007669"/>
    <property type="project" value="TreeGrafter"/>
</dbReference>
<reference evidence="18 19" key="1">
    <citation type="submission" date="2016-12" db="EMBL/GenBank/DDBJ databases">
        <title>Trade-off between light-utilization and light-protection in marine flavobacteria.</title>
        <authorList>
            <person name="Kumagai Y."/>
            <person name="Yoshizawa S."/>
            <person name="Kogure K."/>
            <person name="Iwasaki W."/>
        </authorList>
    </citation>
    <scope>NUCLEOTIDE SEQUENCE [LARGE SCALE GENOMIC DNA]</scope>
    <source>
        <strain evidence="18 19">KCTC 12100</strain>
    </source>
</reference>
<dbReference type="NCBIfam" id="TIGR01511">
    <property type="entry name" value="ATPase-IB1_Cu"/>
    <property type="match status" value="1"/>
</dbReference>
<dbReference type="PANTHER" id="PTHR43520:SF8">
    <property type="entry name" value="P-TYPE CU(+) TRANSPORTER"/>
    <property type="match status" value="1"/>
</dbReference>
<feature type="transmembrane region" description="Helical" evidence="16">
    <location>
        <begin position="183"/>
        <end position="203"/>
    </location>
</feature>
<keyword evidence="5 16" id="KW-0812">Transmembrane</keyword>
<dbReference type="PROSITE" id="PS00154">
    <property type="entry name" value="ATPASE_E1_E2"/>
    <property type="match status" value="1"/>
</dbReference>
<organism evidence="18 19">
    <name type="scientific">Polaribacter butkevichii</name>
    <dbReference type="NCBI Taxonomy" id="218490"/>
    <lineage>
        <taxon>Bacteria</taxon>
        <taxon>Pseudomonadati</taxon>
        <taxon>Bacteroidota</taxon>
        <taxon>Flavobacteriia</taxon>
        <taxon>Flavobacteriales</taxon>
        <taxon>Flavobacteriaceae</taxon>
    </lineage>
</organism>
<evidence type="ECO:0000256" key="11">
    <source>
        <dbReference type="ARBA" id="ARBA00022989"/>
    </source>
</evidence>
<dbReference type="InterPro" id="IPR044492">
    <property type="entry name" value="P_typ_ATPase_HD_dom"/>
</dbReference>
<evidence type="ECO:0000256" key="6">
    <source>
        <dbReference type="ARBA" id="ARBA00022723"/>
    </source>
</evidence>
<dbReference type="EMBL" id="MSCK01000001">
    <property type="protein sequence ID" value="PQJ73206.1"/>
    <property type="molecule type" value="Genomic_DNA"/>
</dbReference>
<dbReference type="Gene3D" id="2.70.150.10">
    <property type="entry name" value="Calcium-transporting ATPase, cytoplasmic transduction domain A"/>
    <property type="match status" value="1"/>
</dbReference>
<keyword evidence="11 16" id="KW-1133">Transmembrane helix</keyword>
<dbReference type="InterPro" id="IPR023214">
    <property type="entry name" value="HAD_sf"/>
</dbReference>
<dbReference type="PANTHER" id="PTHR43520">
    <property type="entry name" value="ATP7, ISOFORM B"/>
    <property type="match status" value="1"/>
</dbReference>
<dbReference type="PRINTS" id="PR00119">
    <property type="entry name" value="CATATPASE"/>
</dbReference>
<dbReference type="Pfam" id="PF00403">
    <property type="entry name" value="HMA"/>
    <property type="match status" value="1"/>
</dbReference>
<dbReference type="Gene3D" id="3.40.50.1000">
    <property type="entry name" value="HAD superfamily/HAD-like"/>
    <property type="match status" value="1"/>
</dbReference>
<dbReference type="NCBIfam" id="TIGR01525">
    <property type="entry name" value="ATPase-IB_hvy"/>
    <property type="match status" value="1"/>
</dbReference>
<evidence type="ECO:0000313" key="18">
    <source>
        <dbReference type="EMBL" id="PQJ73206.1"/>
    </source>
</evidence>
<evidence type="ECO:0000256" key="1">
    <source>
        <dbReference type="ARBA" id="ARBA00004127"/>
    </source>
</evidence>
<dbReference type="FunFam" id="3.30.70.100:FF:000001">
    <property type="entry name" value="ATPase copper transporting beta"/>
    <property type="match status" value="1"/>
</dbReference>
<dbReference type="GO" id="GO:0043682">
    <property type="term" value="F:P-type divalent copper transporter activity"/>
    <property type="evidence" value="ECO:0007669"/>
    <property type="project" value="TreeGrafter"/>
</dbReference>
<evidence type="ECO:0000256" key="16">
    <source>
        <dbReference type="RuleBase" id="RU362081"/>
    </source>
</evidence>
<proteinExistence type="inferred from homology"/>
<keyword evidence="14 16" id="KW-0472">Membrane</keyword>
<dbReference type="GO" id="GO:0016887">
    <property type="term" value="F:ATP hydrolysis activity"/>
    <property type="evidence" value="ECO:0007669"/>
    <property type="project" value="InterPro"/>
</dbReference>
<feature type="transmembrane region" description="Helical" evidence="16">
    <location>
        <begin position="93"/>
        <end position="112"/>
    </location>
</feature>
<comment type="caution">
    <text evidence="18">The sequence shown here is derived from an EMBL/GenBank/DDBJ whole genome shotgun (WGS) entry which is preliminary data.</text>
</comment>
<keyword evidence="8" id="KW-0187">Copper transport</keyword>
<evidence type="ECO:0000256" key="2">
    <source>
        <dbReference type="ARBA" id="ARBA00006024"/>
    </source>
</evidence>
<dbReference type="FunFam" id="2.70.150.10:FF:000002">
    <property type="entry name" value="Copper-transporting ATPase 1, putative"/>
    <property type="match status" value="1"/>
</dbReference>
<dbReference type="InterPro" id="IPR023299">
    <property type="entry name" value="ATPase_P-typ_cyto_dom_N"/>
</dbReference>
<dbReference type="PROSITE" id="PS50846">
    <property type="entry name" value="HMA_2"/>
    <property type="match status" value="1"/>
</dbReference>
<dbReference type="Proteomes" id="UP000247345">
    <property type="component" value="Unassembled WGS sequence"/>
</dbReference>
<dbReference type="InterPro" id="IPR017969">
    <property type="entry name" value="Heavy-metal-associated_CS"/>
</dbReference>
<dbReference type="InterPro" id="IPR036163">
    <property type="entry name" value="HMA_dom_sf"/>
</dbReference>
<dbReference type="SUPFAM" id="SSF56784">
    <property type="entry name" value="HAD-like"/>
    <property type="match status" value="1"/>
</dbReference>
<feature type="transmembrane region" description="Helical" evidence="16">
    <location>
        <begin position="707"/>
        <end position="725"/>
    </location>
</feature>
<evidence type="ECO:0000256" key="7">
    <source>
        <dbReference type="ARBA" id="ARBA00022741"/>
    </source>
</evidence>
<keyword evidence="13" id="KW-0406">Ion transport</keyword>
<dbReference type="InterPro" id="IPR023298">
    <property type="entry name" value="ATPase_P-typ_TM_dom_sf"/>
</dbReference>
<dbReference type="PROSITE" id="PS01047">
    <property type="entry name" value="HMA_1"/>
    <property type="match status" value="1"/>
</dbReference>
<dbReference type="Gene3D" id="3.30.70.100">
    <property type="match status" value="1"/>
</dbReference>
<evidence type="ECO:0000256" key="13">
    <source>
        <dbReference type="ARBA" id="ARBA00023065"/>
    </source>
</evidence>
<dbReference type="InterPro" id="IPR008250">
    <property type="entry name" value="ATPase_P-typ_transduc_dom_A_sf"/>
</dbReference>
<feature type="transmembrane region" description="Helical" evidence="16">
    <location>
        <begin position="365"/>
        <end position="388"/>
    </location>
</feature>
<dbReference type="AlphaFoldDB" id="A0A2P6CE96"/>
<dbReference type="InterPro" id="IPR018303">
    <property type="entry name" value="ATPase_P-typ_P_site"/>
</dbReference>
<feature type="domain" description="HMA" evidence="17">
    <location>
        <begin position="1"/>
        <end position="67"/>
    </location>
</feature>
<comment type="similarity">
    <text evidence="2 16">Belongs to the cation transport ATPase (P-type) (TC 3.A.3) family. Type IB subfamily.</text>
</comment>
<evidence type="ECO:0000256" key="14">
    <source>
        <dbReference type="ARBA" id="ARBA00023136"/>
    </source>
</evidence>
<dbReference type="InterPro" id="IPR006121">
    <property type="entry name" value="HMA_dom"/>
</dbReference>
<dbReference type="InterPro" id="IPR059000">
    <property type="entry name" value="ATPase_P-type_domA"/>
</dbReference>
<dbReference type="GO" id="GO:0012505">
    <property type="term" value="C:endomembrane system"/>
    <property type="evidence" value="ECO:0007669"/>
    <property type="project" value="UniProtKB-SubCell"/>
</dbReference>
<keyword evidence="4" id="KW-0813">Transport</keyword>
<evidence type="ECO:0000256" key="15">
    <source>
        <dbReference type="ARBA" id="ARBA00049289"/>
    </source>
</evidence>
<dbReference type="SUPFAM" id="SSF55008">
    <property type="entry name" value="HMA, heavy metal-associated domain"/>
    <property type="match status" value="1"/>
</dbReference>
<dbReference type="RefSeq" id="WP_211296709.1">
    <property type="nucleotide sequence ID" value="NZ_CP150661.1"/>
</dbReference>
<evidence type="ECO:0000256" key="10">
    <source>
        <dbReference type="ARBA" id="ARBA00022967"/>
    </source>
</evidence>
<evidence type="ECO:0000256" key="12">
    <source>
        <dbReference type="ARBA" id="ARBA00023008"/>
    </source>
</evidence>
<dbReference type="InterPro" id="IPR001757">
    <property type="entry name" value="P_typ_ATPase"/>
</dbReference>
<dbReference type="NCBIfam" id="TIGR01494">
    <property type="entry name" value="ATPase_P-type"/>
    <property type="match status" value="1"/>
</dbReference>
<evidence type="ECO:0000256" key="4">
    <source>
        <dbReference type="ARBA" id="ARBA00022448"/>
    </source>
</evidence>
<dbReference type="SFLD" id="SFLDS00003">
    <property type="entry name" value="Haloacid_Dehalogenase"/>
    <property type="match status" value="1"/>
</dbReference>
<keyword evidence="10" id="KW-1278">Translocase</keyword>
<comment type="subcellular location">
    <subcellularLocation>
        <location evidence="16">Cell membrane</location>
    </subcellularLocation>
    <subcellularLocation>
        <location evidence="1">Endomembrane system</location>
        <topology evidence="1">Multi-pass membrane protein</topology>
    </subcellularLocation>
</comment>
<dbReference type="CDD" id="cd02094">
    <property type="entry name" value="P-type_ATPase_Cu-like"/>
    <property type="match status" value="1"/>
</dbReference>
<keyword evidence="16" id="KW-1003">Cell membrane</keyword>
<keyword evidence="19" id="KW-1185">Reference proteome</keyword>
<evidence type="ECO:0000259" key="17">
    <source>
        <dbReference type="PROSITE" id="PS50846"/>
    </source>
</evidence>
<keyword evidence="6 16" id="KW-0479">Metal-binding</keyword>
<comment type="catalytic activity">
    <reaction evidence="15">
        <text>Cu(+)(in) + ATP + H2O = Cu(+)(out) + ADP + phosphate + H(+)</text>
        <dbReference type="Rhea" id="RHEA:25792"/>
        <dbReference type="ChEBI" id="CHEBI:15377"/>
        <dbReference type="ChEBI" id="CHEBI:15378"/>
        <dbReference type="ChEBI" id="CHEBI:30616"/>
        <dbReference type="ChEBI" id="CHEBI:43474"/>
        <dbReference type="ChEBI" id="CHEBI:49552"/>
        <dbReference type="ChEBI" id="CHEBI:456216"/>
        <dbReference type="EC" id="7.2.2.8"/>
    </reaction>
</comment>
<dbReference type="SUPFAM" id="SSF81653">
    <property type="entry name" value="Calcium ATPase, transduction domain A"/>
    <property type="match status" value="1"/>
</dbReference>
<sequence length="737" mass="80021">MKEEYKVAGMTCASCAISIETYLKPQKGILEVAVNYPNQSVTISYDENIIPLETIGNKVKEIGFKLILGTKEDTKKEFEALEEKRLATLKKKLIFAAIFSVPIFIMSMFLMGKIPYENWIMMALALPVLFYSGAEFYTIAWKRLKSFSTNMDTLVALSTGIAFLFSVFNTVNPQYFLSKGLVPHVYFESAVIIITLILLGRFFEEKAKSKTSSAIKKLMGLKPKKVTAIRNGEEKVISYDEILKGELIILKPGDKIPVDGKVKKGTSFIDESMISGEPIPVEKMKGSNVFAGTINQKGSLRIIATKIGDETLLSQIIKLVEEAQSSKPAIQKLADKIAGIFVPIVIGLAVVTSVLWYLLGPDPSITYALLTPITVLIIACPCALGLATPTALMVGIGKGAQQGILIKDAQALETAYKIDTLILDKTGTITEGKPKVTDLIWDKNTVSTELEKVVFAIESESEHPIAEAIVAHLKMIDTENVPIDSFTSITGLGAEGTFKNELYRIGNESLMIQKEITIPTELSVKANSLKSEAKTVVYVAHKNRVVGLIAVADKVKETTLAAIEKLQQMGIEIHMLTGDNEQTAKAIANKVGIKNYQANVMPADKGAFVKELQAQGKVVAMAGDGINDSHALAQADVGIAMGSGTDIAMESAGITLMHSDLKQISKAIQLSKATMKTIKQNLFWAFIYNLIVIPIAAGVLFPINGFLLNPMIAGAAMSMSSISVLSNSLRLKNKNIN</sequence>
<dbReference type="Pfam" id="PF00702">
    <property type="entry name" value="Hydrolase"/>
    <property type="match status" value="1"/>
</dbReference>
<feature type="transmembrane region" description="Helical" evidence="16">
    <location>
        <begin position="153"/>
        <end position="171"/>
    </location>
</feature>
<dbReference type="PRINTS" id="PR00943">
    <property type="entry name" value="CUATPASE"/>
</dbReference>
<keyword evidence="7 16" id="KW-0547">Nucleotide-binding</keyword>
<keyword evidence="12" id="KW-0186">Copper</keyword>
<accession>A0A2P6CE96</accession>
<evidence type="ECO:0000256" key="9">
    <source>
        <dbReference type="ARBA" id="ARBA00022840"/>
    </source>
</evidence>
<feature type="transmembrane region" description="Helical" evidence="16">
    <location>
        <begin position="337"/>
        <end position="359"/>
    </location>
</feature>
<keyword evidence="9 16" id="KW-0067">ATP-binding</keyword>
<dbReference type="GO" id="GO:0140581">
    <property type="term" value="F:P-type monovalent copper transporter activity"/>
    <property type="evidence" value="ECO:0007669"/>
    <property type="project" value="UniProtKB-EC"/>
</dbReference>
<feature type="transmembrane region" description="Helical" evidence="16">
    <location>
        <begin position="682"/>
        <end position="701"/>
    </location>
</feature>
<gene>
    <name evidence="18" type="ORF">BTO14_08000</name>
</gene>
<dbReference type="GO" id="GO:0005524">
    <property type="term" value="F:ATP binding"/>
    <property type="evidence" value="ECO:0007669"/>
    <property type="project" value="UniProtKB-UniRule"/>
</dbReference>
<name>A0A2P6CE96_9FLAO</name>
<dbReference type="EC" id="7.2.2.8" evidence="3"/>
<dbReference type="Pfam" id="PF00122">
    <property type="entry name" value="E1-E2_ATPase"/>
    <property type="match status" value="1"/>
</dbReference>
<evidence type="ECO:0000256" key="5">
    <source>
        <dbReference type="ARBA" id="ARBA00022692"/>
    </source>
</evidence>
<evidence type="ECO:0000256" key="3">
    <source>
        <dbReference type="ARBA" id="ARBA00012517"/>
    </source>
</evidence>
<dbReference type="SFLD" id="SFLDG00002">
    <property type="entry name" value="C1.7:_P-type_atpase_like"/>
    <property type="match status" value="1"/>
</dbReference>
<protein>
    <recommendedName>
        <fullName evidence="3">P-type Cu(+) transporter</fullName>
        <ecNumber evidence="3">7.2.2.8</ecNumber>
    </recommendedName>
</protein>
<dbReference type="FunFam" id="3.40.50.1000:FF:000144">
    <property type="entry name" value="copper-transporting ATPase 1 isoform X2"/>
    <property type="match status" value="1"/>
</dbReference>
<evidence type="ECO:0000313" key="19">
    <source>
        <dbReference type="Proteomes" id="UP000247345"/>
    </source>
</evidence>
<dbReference type="SUPFAM" id="SSF81665">
    <property type="entry name" value="Calcium ATPase, transmembrane domain M"/>
    <property type="match status" value="1"/>
</dbReference>
<dbReference type="SFLD" id="SFLDF00027">
    <property type="entry name" value="p-type_atpase"/>
    <property type="match status" value="1"/>
</dbReference>
<dbReference type="InterPro" id="IPR027256">
    <property type="entry name" value="P-typ_ATPase_IB"/>
</dbReference>
<dbReference type="GO" id="GO:0005507">
    <property type="term" value="F:copper ion binding"/>
    <property type="evidence" value="ECO:0007669"/>
    <property type="project" value="TreeGrafter"/>
</dbReference>
<dbReference type="CDD" id="cd00371">
    <property type="entry name" value="HMA"/>
    <property type="match status" value="1"/>
</dbReference>
<dbReference type="GO" id="GO:0005886">
    <property type="term" value="C:plasma membrane"/>
    <property type="evidence" value="ECO:0007669"/>
    <property type="project" value="UniProtKB-SubCell"/>
</dbReference>
<evidence type="ECO:0000256" key="8">
    <source>
        <dbReference type="ARBA" id="ARBA00022796"/>
    </source>
</evidence>
<dbReference type="Gene3D" id="3.40.1110.10">
    <property type="entry name" value="Calcium-transporting ATPase, cytoplasmic domain N"/>
    <property type="match status" value="1"/>
</dbReference>
<dbReference type="InterPro" id="IPR036412">
    <property type="entry name" value="HAD-like_sf"/>
</dbReference>